<dbReference type="AlphaFoldDB" id="A0A1I2IYD7"/>
<reference evidence="4" key="1">
    <citation type="submission" date="2016-10" db="EMBL/GenBank/DDBJ databases">
        <authorList>
            <person name="Varghese N."/>
            <person name="Submissions S."/>
        </authorList>
    </citation>
    <scope>NUCLEOTIDE SEQUENCE [LARGE SCALE GENOMIC DNA]</scope>
    <source>
        <strain evidence="4">DSM 46838</strain>
    </source>
</reference>
<proteinExistence type="predicted"/>
<evidence type="ECO:0000313" key="4">
    <source>
        <dbReference type="Proteomes" id="UP000198589"/>
    </source>
</evidence>
<protein>
    <submittedName>
        <fullName evidence="3">Uncharacterized protein</fullName>
    </submittedName>
</protein>
<evidence type="ECO:0000256" key="2">
    <source>
        <dbReference type="SAM" id="SignalP"/>
    </source>
</evidence>
<feature type="signal peptide" evidence="2">
    <location>
        <begin position="1"/>
        <end position="28"/>
    </location>
</feature>
<name>A0A1I2IYD7_9ACTN</name>
<keyword evidence="4" id="KW-1185">Reference proteome</keyword>
<dbReference type="PROSITE" id="PS51257">
    <property type="entry name" value="PROKAR_LIPOPROTEIN"/>
    <property type="match status" value="1"/>
</dbReference>
<gene>
    <name evidence="3" type="ORF">SAMN05216574_11491</name>
</gene>
<dbReference type="Proteomes" id="UP000198589">
    <property type="component" value="Unassembled WGS sequence"/>
</dbReference>
<feature type="compositionally biased region" description="Acidic residues" evidence="1">
    <location>
        <begin position="37"/>
        <end position="51"/>
    </location>
</feature>
<feature type="chain" id="PRO_5011549455" evidence="2">
    <location>
        <begin position="29"/>
        <end position="76"/>
    </location>
</feature>
<keyword evidence="2" id="KW-0732">Signal</keyword>
<dbReference type="EMBL" id="FOND01000014">
    <property type="protein sequence ID" value="SFF46738.1"/>
    <property type="molecule type" value="Genomic_DNA"/>
</dbReference>
<organism evidence="3 4">
    <name type="scientific">Blastococcus tunisiensis</name>
    <dbReference type="NCBI Taxonomy" id="1798228"/>
    <lineage>
        <taxon>Bacteria</taxon>
        <taxon>Bacillati</taxon>
        <taxon>Actinomycetota</taxon>
        <taxon>Actinomycetes</taxon>
        <taxon>Geodermatophilales</taxon>
        <taxon>Geodermatophilaceae</taxon>
        <taxon>Blastococcus</taxon>
    </lineage>
</organism>
<evidence type="ECO:0000256" key="1">
    <source>
        <dbReference type="SAM" id="MobiDB-lite"/>
    </source>
</evidence>
<dbReference type="OrthoDB" id="5198519at2"/>
<feature type="compositionally biased region" description="Acidic residues" evidence="1">
    <location>
        <begin position="62"/>
        <end position="76"/>
    </location>
</feature>
<feature type="region of interest" description="Disordered" evidence="1">
    <location>
        <begin position="22"/>
        <end position="76"/>
    </location>
</feature>
<sequence length="76" mass="8002">MQIRRPIAALVTALALFGGGATMTGCQAAGQDQNDGTTDEEVDELEPEEADRENLPDNSNPEPEDAGDDGDTQDPD</sequence>
<dbReference type="RefSeq" id="WP_092201450.1">
    <property type="nucleotide sequence ID" value="NZ_FOND01000014.1"/>
</dbReference>
<accession>A0A1I2IYD7</accession>
<evidence type="ECO:0000313" key="3">
    <source>
        <dbReference type="EMBL" id="SFF46738.1"/>
    </source>
</evidence>